<evidence type="ECO:0000313" key="1">
    <source>
        <dbReference type="EMBL" id="MDQ4626209.1"/>
    </source>
</evidence>
<accession>A0ABU0XRQ4</accession>
<dbReference type="Proteomes" id="UP001237592">
    <property type="component" value="Unassembled WGS sequence"/>
</dbReference>
<proteinExistence type="predicted"/>
<keyword evidence="2" id="KW-1185">Reference proteome</keyword>
<comment type="caution">
    <text evidence="1">The sequence shown here is derived from an EMBL/GenBank/DDBJ whole genome shotgun (WGS) entry which is preliminary data.</text>
</comment>
<reference evidence="1 2" key="1">
    <citation type="submission" date="2023-08" db="EMBL/GenBank/DDBJ databases">
        <title>Draft genome sequence of Janthinobacterium lividum.</title>
        <authorList>
            <person name="Chun B.H."/>
            <person name="Lee Y."/>
        </authorList>
    </citation>
    <scope>NUCLEOTIDE SEQUENCE [LARGE SCALE GENOMIC DNA]</scope>
    <source>
        <strain evidence="1 2">AMJK</strain>
    </source>
</reference>
<protein>
    <submittedName>
        <fullName evidence="1">Uncharacterized protein</fullName>
    </submittedName>
</protein>
<dbReference type="EMBL" id="JAVFKP010000002">
    <property type="protein sequence ID" value="MDQ4626209.1"/>
    <property type="molecule type" value="Genomic_DNA"/>
</dbReference>
<gene>
    <name evidence="1" type="ORF">RB624_09970</name>
</gene>
<organism evidence="1 2">
    <name type="scientific">Janthinobacterium lividum</name>
    <dbReference type="NCBI Taxonomy" id="29581"/>
    <lineage>
        <taxon>Bacteria</taxon>
        <taxon>Pseudomonadati</taxon>
        <taxon>Pseudomonadota</taxon>
        <taxon>Betaproteobacteria</taxon>
        <taxon>Burkholderiales</taxon>
        <taxon>Oxalobacteraceae</taxon>
        <taxon>Janthinobacterium</taxon>
    </lineage>
</organism>
<sequence>MVTNLLSDEEYADARAGLLLLLGPDIAPFELVGDEPNLGPDDWAWIFLSMNDDYRDAYDAHAGDEDLDLTIELAGQHIPGIKRDSDGTCAARFGLAAWVPPSQPNLPKFASSGDSWFFPLKRPVSEDYRRKEVSSAPYARTWAPHSPKIDKYPHILANETLFGYRRPRHVPLPDGNPTSTWSIIWVAIDCSIPPAGQISALSSLASALRGKLKSDWPENDASDECGVFDIAGSDAFDHMHFNKASGATSAVVDLKTVWRAVQIDALGPIVTQLDFLLKALNEIHRNLIAKGLATAPPYERFKNSLPKAEDRDGTSRSGGNYIKALVILAELSKWGHDTRRISQITIGPSVGNRYSHNWKRLFEESIEDYIAQADQMIHGGYRLLIHTQRPDR</sequence>
<evidence type="ECO:0000313" key="2">
    <source>
        <dbReference type="Proteomes" id="UP001237592"/>
    </source>
</evidence>
<name>A0ABU0XRQ4_9BURK</name>
<dbReference type="RefSeq" id="WP_307779008.1">
    <property type="nucleotide sequence ID" value="NZ_JAVFKP010000002.1"/>
</dbReference>